<feature type="compositionally biased region" description="Basic and acidic residues" evidence="8">
    <location>
        <begin position="605"/>
        <end position="614"/>
    </location>
</feature>
<dbReference type="PANTHER" id="PTHR21704">
    <property type="entry name" value="NIPPED-B-LIKE PROTEIN DELANGIN SCC2-RELATED"/>
    <property type="match status" value="1"/>
</dbReference>
<organism evidence="10 11">
    <name type="scientific">Necator americanus</name>
    <name type="common">Human hookworm</name>
    <dbReference type="NCBI Taxonomy" id="51031"/>
    <lineage>
        <taxon>Eukaryota</taxon>
        <taxon>Metazoa</taxon>
        <taxon>Ecdysozoa</taxon>
        <taxon>Nematoda</taxon>
        <taxon>Chromadorea</taxon>
        <taxon>Rhabditida</taxon>
        <taxon>Rhabditina</taxon>
        <taxon>Rhabditomorpha</taxon>
        <taxon>Strongyloidea</taxon>
        <taxon>Ancylostomatidae</taxon>
        <taxon>Bunostominae</taxon>
        <taxon>Necator</taxon>
    </lineage>
</organism>
<protein>
    <recommendedName>
        <fullName evidence="6">Nipped-B protein</fullName>
    </recommendedName>
</protein>
<evidence type="ECO:0000256" key="4">
    <source>
        <dbReference type="ARBA" id="ARBA00023242"/>
    </source>
</evidence>
<name>A0ABR1C2W2_NECAM</name>
<dbReference type="InterPro" id="IPR011989">
    <property type="entry name" value="ARM-like"/>
</dbReference>
<dbReference type="InterPro" id="IPR033031">
    <property type="entry name" value="Scc2/Nipped-B"/>
</dbReference>
<feature type="compositionally biased region" description="Low complexity" evidence="8">
    <location>
        <begin position="2121"/>
        <end position="2137"/>
    </location>
</feature>
<comment type="caution">
    <text evidence="10">The sequence shown here is derived from an EMBL/GenBank/DDBJ whole genome shotgun (WGS) entry which is preliminary data.</text>
</comment>
<dbReference type="InterPro" id="IPR016024">
    <property type="entry name" value="ARM-type_fold"/>
</dbReference>
<feature type="region of interest" description="Disordered" evidence="8">
    <location>
        <begin position="2269"/>
        <end position="2308"/>
    </location>
</feature>
<keyword evidence="4 6" id="KW-0539">Nucleus</keyword>
<feature type="domain" description="Sister chromatid cohesion C-terminal" evidence="9">
    <location>
        <begin position="1890"/>
        <end position="2098"/>
    </location>
</feature>
<feature type="compositionally biased region" description="Low complexity" evidence="8">
    <location>
        <begin position="513"/>
        <end position="524"/>
    </location>
</feature>
<feature type="region of interest" description="Disordered" evidence="8">
    <location>
        <begin position="2220"/>
        <end position="2241"/>
    </location>
</feature>
<evidence type="ECO:0000256" key="7">
    <source>
        <dbReference type="SAM" id="Coils"/>
    </source>
</evidence>
<dbReference type="Gene3D" id="1.25.10.10">
    <property type="entry name" value="Leucine-rich Repeat Variant"/>
    <property type="match status" value="1"/>
</dbReference>
<evidence type="ECO:0000256" key="3">
    <source>
        <dbReference type="ARBA" id="ARBA00022737"/>
    </source>
</evidence>
<dbReference type="EMBL" id="JAVFWL010000002">
    <property type="protein sequence ID" value="KAK6732346.1"/>
    <property type="molecule type" value="Genomic_DNA"/>
</dbReference>
<comment type="similarity">
    <text evidence="2 6">Belongs to the SCC2/Nipped-B family.</text>
</comment>
<feature type="coiled-coil region" evidence="7">
    <location>
        <begin position="256"/>
        <end position="369"/>
    </location>
</feature>
<feature type="compositionally biased region" description="Basic and acidic residues" evidence="8">
    <location>
        <begin position="681"/>
        <end position="692"/>
    </location>
</feature>
<feature type="region of interest" description="Disordered" evidence="8">
    <location>
        <begin position="563"/>
        <end position="614"/>
    </location>
</feature>
<keyword evidence="5 6" id="KW-0131">Cell cycle</keyword>
<evidence type="ECO:0000259" key="9">
    <source>
        <dbReference type="Pfam" id="PF12830"/>
    </source>
</evidence>
<keyword evidence="7" id="KW-0175">Coiled coil</keyword>
<feature type="region of interest" description="Disordered" evidence="8">
    <location>
        <begin position="1261"/>
        <end position="1284"/>
    </location>
</feature>
<feature type="region of interest" description="Disordered" evidence="8">
    <location>
        <begin position="1041"/>
        <end position="1061"/>
    </location>
</feature>
<feature type="compositionally biased region" description="Basic residues" evidence="8">
    <location>
        <begin position="693"/>
        <end position="704"/>
    </location>
</feature>
<accession>A0ABR1C2W2</accession>
<evidence type="ECO:0000313" key="10">
    <source>
        <dbReference type="EMBL" id="KAK6732346.1"/>
    </source>
</evidence>
<feature type="compositionally biased region" description="Basic and acidic residues" evidence="8">
    <location>
        <begin position="642"/>
        <end position="661"/>
    </location>
</feature>
<sequence>MFVNKQSARYVFFKRLFAVGSITGDLNLKLSNEENVVLNSLIIRATITFWFVEKRQACRTEQPLTTDDIALIFTSINWRKDELMMFEMMFATKFRVHLIPSDNFLEEKRLHILRSAFGIANCSYIFTFVFFCEWYAQKEVTIKGCLKIMDPHNPQGNGNLNMGIQGQQMGTQGLGQNPYNQQMLLAQQQYMNSFNSFYGNNQMLSMDPFQQQQQLFMMQSSQMQPVFQQQQQQQVLQQQLLQQQHTQQRFSQQQQVQQQQALHNHQQRLLEEQQRQIELARQQQQRQQQEELLRQQRIKEAEEQQRQRELLAQREKEQQELLKQQEEAARLAEEKRRQEEAERRKIEELRKIREEQLKKQREAQQAQNDMRDRVDQVQAGQALTLVATHFNTAYVKLVPFPSENMVSSKIPSVCDAGTMNSLLDTSDPTLVQMVSQALSNIDVSDTRTRMDIHDGIPESNDLPLDLMPPLINAVMSVNCNALDVEPEHNMEAPEHLLNDMELDPARTLNADPAVSAAPSTVVAPQKPTVAPDMPTTSTANDDASFVAPVLEGRDNIQLRRQMASVGKQPKASQQRKKRDQVESLYDSLTDYFDPSDGRRQRKRTKTLEEEQADQRDLELIAQMEAQAAAAAAAGDSGAAELSDERKTDEMSDEDRKFYEKKDRRRKKREDVPERPPTPTDVIHKRDQEWSERQRKRQEKFRRRKGTESDQCWNNDVMAEHDSRARLNVILDQIFDQVEDVDMLNIARNGKDEDVDEEEEGVSQELLIDRSVLDDLRNEVQKLLTWKKLTSIASERLIKLITILERNMRDVVSSDGTRLLVPIITEEEGEEDDQALKELVDERLIRGADAACTTLMIMTCHKMPKQVYIEDAIERSINLCRHYLKSIVFPASDPMYGPGKKQKSDEKRRKKLELVQRSPTVQLLYSRMTDLVHNFSNLVRQTDVAEICIHHLTTVAIQSFFVSNVGELQQHACNLAANIFANAKEHVRMGMLNDILNSLHRLPAGRNANNSYRFGPDQWISNTTVLVLQLLQSVVKVPERVHHRGDHHHGEDSDAEPEIQPDSIVPNSYKEVQALAQAFSSGFLARCSSKGNKNEGEEDYRALFDSFLQDMLTAFNKPEFPAAEMFLQVVGSLLVKNCRNKSADIMIRTVSLEYLGLITSRLRSSMIWSVEDSKERMDLVVRTIKYEENVQDDGTSLWPSVAEVDISDMTFSEKQMVLERALLDYIVVNKDITVEYAVRFYCCVWYKEILEDLQELEARHAESKRENLSEKEHRKNESRHLKKVKRAQAQKIFLVDLLSKKKDRQRRYENAKRFGSSMLDSDVAWCIKYLAAKREFTHSFDSFLKQIIAGITSETTVSLRTKAMRCLTQIIESDQTVLLMPEVSSAAHNRMTDSNAAVREATVEMIGKFVVANSDAIPTYYPLLAERLMDTGVAVRKRVIRIMREICEKYPNFEQIPSMLAQIVRRVQDEEGVKKLVLETFQSLWFQPISERNTPALLKKVVVMAKVVQTCAEEMKLEALETLFLAILKQGDKSALAASRQIVDMFMDNVLTLENKIATENGVTSNNASNEDLAAAEVHKANQERLLACLNTLTLFSKVRPELLVRHAETLQPYLSMNATQKSEVLVLNEVIGMLERVVPLMSHPSDAFLTTQDQILANLTATASGVATTTVTISCMSAIWHRFGRPEIPAITALFKNYLEFLVRVKNALKTKPNCQLDGPKVLRIQRFLCGVGVMARYFDFDAIIKDSDFEGKIFPAHIVRPDFSLNADDVDPQDPEKPRRIRDNVFDVLFFFSSSSVPSMRYKAFVALGHLCSRYPEYLMCRGVKNMYHVLLSSDDPNFTEMRLQALQNLEEFLKSEELKLIKGDQNFGKGKEQENLKEMDQAGSGLGSTVIQIYWQAVLQGYFTNNNAIRCHSAQVASLTYTQGLVTPGTSIATLIAMTTDPLPIVRNRVEAMLKDIDAKYAGMIQSTATQGVRKAYQLQLQIRGSSSDSEQRVIRGIRACDVSPYSTTNARIDPSTGLPRHSNDGQAVLSGLYQRLRTNRQQRRSFLTSVLRLFSEDSREKLRLEEWIFVADNVAMFPYQVMDEPLYVIHTIDSIVTLSGQSLLVQCKAHLRARQQYYSPQQQQQQQQQQQKNQPNEDDDLLFEPETLYNRFPEEKGPLYDLMDNSQACFILLYLKNFLMKLYGFTEAKVQEYSPSEAAKVYEKALSSRKNVPMFNPLAALDGGRRRDGTSNDPMANDRQSIQSHFNLATKICNFRKMLLSLDRMENDNDSDLEGDVTAAAKEQEDDEDADGCVEPSVETADVDT</sequence>
<feature type="region of interest" description="Disordered" evidence="8">
    <location>
        <begin position="513"/>
        <end position="544"/>
    </location>
</feature>
<keyword evidence="11" id="KW-1185">Reference proteome</keyword>
<dbReference type="PANTHER" id="PTHR21704:SF18">
    <property type="entry name" value="NIPPED-B-LIKE PROTEIN"/>
    <property type="match status" value="1"/>
</dbReference>
<evidence type="ECO:0000256" key="6">
    <source>
        <dbReference type="RuleBase" id="RU364107"/>
    </source>
</evidence>
<dbReference type="CDD" id="cd23958">
    <property type="entry name" value="SCC2"/>
    <property type="match status" value="1"/>
</dbReference>
<gene>
    <name evidence="10" type="primary">Necator_chrII.g4414</name>
    <name evidence="10" type="ORF">RB195_016622</name>
</gene>
<proteinExistence type="inferred from homology"/>
<dbReference type="Pfam" id="PF12765">
    <property type="entry name" value="Cohesin_HEAT"/>
    <property type="match status" value="1"/>
</dbReference>
<feature type="region of interest" description="Disordered" evidence="8">
    <location>
        <begin position="2121"/>
        <end position="2143"/>
    </location>
</feature>
<dbReference type="InterPro" id="IPR024986">
    <property type="entry name" value="Nipped-B_C"/>
</dbReference>
<evidence type="ECO:0000256" key="5">
    <source>
        <dbReference type="ARBA" id="ARBA00023306"/>
    </source>
</evidence>
<feature type="compositionally biased region" description="Low complexity" evidence="8">
    <location>
        <begin position="628"/>
        <end position="640"/>
    </location>
</feature>
<feature type="compositionally biased region" description="Basic and acidic residues" evidence="8">
    <location>
        <begin position="1261"/>
        <end position="1278"/>
    </location>
</feature>
<keyword evidence="3 6" id="KW-0677">Repeat</keyword>
<dbReference type="Pfam" id="PF12830">
    <property type="entry name" value="Nipped-B_C"/>
    <property type="match status" value="1"/>
</dbReference>
<evidence type="ECO:0000256" key="1">
    <source>
        <dbReference type="ARBA" id="ARBA00004123"/>
    </source>
</evidence>
<dbReference type="InterPro" id="IPR026003">
    <property type="entry name" value="Cohesin_HEAT"/>
</dbReference>
<reference evidence="10 11" key="1">
    <citation type="submission" date="2023-08" db="EMBL/GenBank/DDBJ databases">
        <title>A Necator americanus chromosomal reference genome.</title>
        <authorList>
            <person name="Ilik V."/>
            <person name="Petrzelkova K.J."/>
            <person name="Pardy F."/>
            <person name="Fuh T."/>
            <person name="Niatou-Singa F.S."/>
            <person name="Gouil Q."/>
            <person name="Baker L."/>
            <person name="Ritchie M.E."/>
            <person name="Jex A.R."/>
            <person name="Gazzola D."/>
            <person name="Li H."/>
            <person name="Toshio Fujiwara R."/>
            <person name="Zhan B."/>
            <person name="Aroian R.V."/>
            <person name="Pafco B."/>
            <person name="Schwarz E.M."/>
        </authorList>
    </citation>
    <scope>NUCLEOTIDE SEQUENCE [LARGE SCALE GENOMIC DNA]</scope>
    <source>
        <strain evidence="10 11">Aroian</strain>
        <tissue evidence="10">Whole animal</tissue>
    </source>
</reference>
<evidence type="ECO:0000256" key="2">
    <source>
        <dbReference type="ARBA" id="ARBA00009252"/>
    </source>
</evidence>
<feature type="region of interest" description="Disordered" evidence="8">
    <location>
        <begin position="628"/>
        <end position="708"/>
    </location>
</feature>
<dbReference type="SUPFAM" id="SSF48371">
    <property type="entry name" value="ARM repeat"/>
    <property type="match status" value="1"/>
</dbReference>
<evidence type="ECO:0000256" key="8">
    <source>
        <dbReference type="SAM" id="MobiDB-lite"/>
    </source>
</evidence>
<evidence type="ECO:0000313" key="11">
    <source>
        <dbReference type="Proteomes" id="UP001303046"/>
    </source>
</evidence>
<comment type="subcellular location">
    <subcellularLocation>
        <location evidence="1 6">Nucleus</location>
    </subcellularLocation>
</comment>
<dbReference type="Proteomes" id="UP001303046">
    <property type="component" value="Unassembled WGS sequence"/>
</dbReference>